<dbReference type="GO" id="GO:0009435">
    <property type="term" value="P:NAD+ biosynthetic process"/>
    <property type="evidence" value="ECO:0007669"/>
    <property type="project" value="UniProtKB-UniPathway"/>
</dbReference>
<keyword evidence="29" id="KW-1185">Reference proteome</keyword>
<name>A0A498MF69_LABRO</name>
<evidence type="ECO:0000256" key="8">
    <source>
        <dbReference type="ARBA" id="ARBA00017309"/>
    </source>
</evidence>
<feature type="transmembrane region" description="Helical" evidence="26">
    <location>
        <begin position="853"/>
        <end position="873"/>
    </location>
</feature>
<keyword evidence="17" id="KW-0067">ATP-binding</keyword>
<dbReference type="CDD" id="cd00553">
    <property type="entry name" value="NAD_synthase"/>
    <property type="match status" value="1"/>
</dbReference>
<evidence type="ECO:0000256" key="11">
    <source>
        <dbReference type="ARBA" id="ARBA00022598"/>
    </source>
</evidence>
<comment type="similarity">
    <text evidence="4">Belongs to the calcium channel alpha-1 subunit (TC 1.A.1.11) family. Two pore calcium channel subfamily.</text>
</comment>
<keyword evidence="18" id="KW-0851">Voltage-gated channel</keyword>
<protein>
    <recommendedName>
        <fullName evidence="8">Glutamine-dependent NAD(+) synthetase</fullName>
        <ecNumber evidence="7">6.3.5.1</ecNumber>
    </recommendedName>
    <alternativeName>
        <fullName evidence="24">NAD(+) synthase [glutamine-hydrolyzing]</fullName>
    </alternativeName>
    <alternativeName>
        <fullName evidence="25">NAD(+) synthetase</fullName>
    </alternativeName>
</protein>
<dbReference type="GO" id="GO:0005262">
    <property type="term" value="F:calcium channel activity"/>
    <property type="evidence" value="ECO:0007669"/>
    <property type="project" value="UniProtKB-KW"/>
</dbReference>
<dbReference type="InterPro" id="IPR014445">
    <property type="entry name" value="Gln-dep_NAD_synthase"/>
</dbReference>
<comment type="caution">
    <text evidence="28">The sequence shown here is derived from an EMBL/GenBank/DDBJ whole genome shotgun (WGS) entry which is preliminary data.</text>
</comment>
<keyword evidence="11" id="KW-0436">Ligase</keyword>
<dbReference type="Proteomes" id="UP000290572">
    <property type="component" value="Unassembled WGS sequence"/>
</dbReference>
<dbReference type="InterPro" id="IPR014729">
    <property type="entry name" value="Rossmann-like_a/b/a_fold"/>
</dbReference>
<comment type="similarity">
    <text evidence="3">In the C-terminal section; belongs to the NAD synthetase family.</text>
</comment>
<dbReference type="PANTHER" id="PTHR23090:SF9">
    <property type="entry name" value="GLUTAMINE-DEPENDENT NAD(+) SYNTHETASE"/>
    <property type="match status" value="1"/>
</dbReference>
<keyword evidence="22 26" id="KW-0472">Membrane</keyword>
<keyword evidence="15" id="KW-0547">Nucleotide-binding</keyword>
<dbReference type="InterPro" id="IPR036526">
    <property type="entry name" value="C-N_Hydrolase_sf"/>
</dbReference>
<keyword evidence="12" id="KW-0107">Calcium channel</keyword>
<keyword evidence="13 26" id="KW-0812">Transmembrane</keyword>
<evidence type="ECO:0000256" key="4">
    <source>
        <dbReference type="ARBA" id="ARBA00009286"/>
    </source>
</evidence>
<evidence type="ECO:0000256" key="26">
    <source>
        <dbReference type="SAM" id="Phobius"/>
    </source>
</evidence>
<evidence type="ECO:0000256" key="9">
    <source>
        <dbReference type="ARBA" id="ARBA00022448"/>
    </source>
</evidence>
<dbReference type="PROSITE" id="PS50263">
    <property type="entry name" value="CN_HYDROLASE"/>
    <property type="match status" value="1"/>
</dbReference>
<dbReference type="InterPro" id="IPR027359">
    <property type="entry name" value="Volt_channel_dom_sf"/>
</dbReference>
<keyword evidence="14" id="KW-0677">Repeat</keyword>
<evidence type="ECO:0000256" key="16">
    <source>
        <dbReference type="ARBA" id="ARBA00022837"/>
    </source>
</evidence>
<dbReference type="GO" id="GO:0003952">
    <property type="term" value="F:NAD+ synthase (glutamine-hydrolyzing) activity"/>
    <property type="evidence" value="ECO:0007669"/>
    <property type="project" value="UniProtKB-EC"/>
</dbReference>
<dbReference type="PANTHER" id="PTHR23090">
    <property type="entry name" value="NH 3 /GLUTAMINE-DEPENDENT NAD + SYNTHETASE"/>
    <property type="match status" value="1"/>
</dbReference>
<dbReference type="SUPFAM" id="SSF56317">
    <property type="entry name" value="Carbon-nitrogen hydrolase"/>
    <property type="match status" value="1"/>
</dbReference>
<evidence type="ECO:0000256" key="21">
    <source>
        <dbReference type="ARBA" id="ARBA00023065"/>
    </source>
</evidence>
<dbReference type="Gene3D" id="3.40.50.620">
    <property type="entry name" value="HUPs"/>
    <property type="match status" value="1"/>
</dbReference>
<keyword evidence="19 26" id="KW-1133">Transmembrane helix</keyword>
<evidence type="ECO:0000256" key="15">
    <source>
        <dbReference type="ARBA" id="ARBA00022741"/>
    </source>
</evidence>
<proteinExistence type="inferred from homology"/>
<dbReference type="InterPro" id="IPR003010">
    <property type="entry name" value="C-N_Hydrolase"/>
</dbReference>
<evidence type="ECO:0000256" key="5">
    <source>
        <dbReference type="ARBA" id="ARBA00011643"/>
    </source>
</evidence>
<evidence type="ECO:0000256" key="1">
    <source>
        <dbReference type="ARBA" id="ARBA00004141"/>
    </source>
</evidence>
<dbReference type="NCBIfam" id="TIGR00552">
    <property type="entry name" value="nadE"/>
    <property type="match status" value="1"/>
</dbReference>
<dbReference type="InterPro" id="IPR003694">
    <property type="entry name" value="NAD_synthase"/>
</dbReference>
<keyword evidence="23" id="KW-0407">Ion channel</keyword>
<evidence type="ECO:0000313" key="28">
    <source>
        <dbReference type="EMBL" id="RXN17636.1"/>
    </source>
</evidence>
<feature type="transmembrane region" description="Helical" evidence="26">
    <location>
        <begin position="1060"/>
        <end position="1084"/>
    </location>
</feature>
<dbReference type="GO" id="GO:0034702">
    <property type="term" value="C:monoatomic ion channel complex"/>
    <property type="evidence" value="ECO:0007669"/>
    <property type="project" value="UniProtKB-KW"/>
</dbReference>
<dbReference type="GO" id="GO:0019722">
    <property type="term" value="P:calcium-mediated signaling"/>
    <property type="evidence" value="ECO:0007669"/>
    <property type="project" value="UniProtKB-ARBA"/>
</dbReference>
<feature type="transmembrane region" description="Helical" evidence="26">
    <location>
        <begin position="619"/>
        <end position="643"/>
    </location>
</feature>
<comment type="subunit">
    <text evidence="6">Homodimer.</text>
</comment>
<evidence type="ECO:0000256" key="25">
    <source>
        <dbReference type="ARBA" id="ARBA00031075"/>
    </source>
</evidence>
<dbReference type="Gene3D" id="3.60.110.10">
    <property type="entry name" value="Carbon-nitrogen hydrolase"/>
    <property type="match status" value="1"/>
</dbReference>
<evidence type="ECO:0000256" key="17">
    <source>
        <dbReference type="ARBA" id="ARBA00022840"/>
    </source>
</evidence>
<dbReference type="Pfam" id="PF00795">
    <property type="entry name" value="CN_hydrolase"/>
    <property type="match status" value="1"/>
</dbReference>
<feature type="transmembrane region" description="Helical" evidence="26">
    <location>
        <begin position="1029"/>
        <end position="1048"/>
    </location>
</feature>
<evidence type="ECO:0000256" key="18">
    <source>
        <dbReference type="ARBA" id="ARBA00022882"/>
    </source>
</evidence>
<gene>
    <name evidence="28" type="ORF">ROHU_026704</name>
</gene>
<evidence type="ECO:0000256" key="2">
    <source>
        <dbReference type="ARBA" id="ARBA00005188"/>
    </source>
</evidence>
<keyword evidence="20" id="KW-0520">NAD</keyword>
<evidence type="ECO:0000256" key="6">
    <source>
        <dbReference type="ARBA" id="ARBA00011738"/>
    </source>
</evidence>
<dbReference type="EC" id="6.3.5.1" evidence="7"/>
<dbReference type="Pfam" id="PF00520">
    <property type="entry name" value="Ion_trans"/>
    <property type="match status" value="2"/>
</dbReference>
<dbReference type="InterPro" id="IPR022310">
    <property type="entry name" value="NAD/GMP_synthase"/>
</dbReference>
<dbReference type="CDD" id="cd07570">
    <property type="entry name" value="GAT_Gln-NAD-synth"/>
    <property type="match status" value="1"/>
</dbReference>
<dbReference type="AlphaFoldDB" id="A0A498MF69"/>
<dbReference type="HAMAP" id="MF_02090">
    <property type="entry name" value="NadE_glutamine_dep"/>
    <property type="match status" value="1"/>
</dbReference>
<feature type="transmembrane region" description="Helical" evidence="26">
    <location>
        <begin position="961"/>
        <end position="983"/>
    </location>
</feature>
<evidence type="ECO:0000256" key="3">
    <source>
        <dbReference type="ARBA" id="ARBA00007145"/>
    </source>
</evidence>
<evidence type="ECO:0000256" key="12">
    <source>
        <dbReference type="ARBA" id="ARBA00022673"/>
    </source>
</evidence>
<evidence type="ECO:0000256" key="20">
    <source>
        <dbReference type="ARBA" id="ARBA00023027"/>
    </source>
</evidence>
<evidence type="ECO:0000256" key="13">
    <source>
        <dbReference type="ARBA" id="ARBA00022692"/>
    </source>
</evidence>
<feature type="transmembrane region" description="Helical" evidence="26">
    <location>
        <begin position="678"/>
        <end position="701"/>
    </location>
</feature>
<evidence type="ECO:0000256" key="7">
    <source>
        <dbReference type="ARBA" id="ARBA00012743"/>
    </source>
</evidence>
<evidence type="ECO:0000256" key="19">
    <source>
        <dbReference type="ARBA" id="ARBA00022989"/>
    </source>
</evidence>
<comment type="pathway">
    <text evidence="2">Cofactor biosynthesis; NAD(+) biosynthesis; NAD(+) from deamido-NAD(+) (L-Gln route): step 1/1.</text>
</comment>
<feature type="transmembrane region" description="Helical" evidence="26">
    <location>
        <begin position="885"/>
        <end position="907"/>
    </location>
</feature>
<dbReference type="GO" id="GO:0005737">
    <property type="term" value="C:cytoplasm"/>
    <property type="evidence" value="ECO:0007669"/>
    <property type="project" value="InterPro"/>
</dbReference>
<evidence type="ECO:0000313" key="29">
    <source>
        <dbReference type="Proteomes" id="UP000290572"/>
    </source>
</evidence>
<comment type="subcellular location">
    <subcellularLocation>
        <location evidence="1">Membrane</location>
        <topology evidence="1">Multi-pass membrane protein</topology>
    </subcellularLocation>
</comment>
<dbReference type="FunFam" id="1.10.287.70:FF:000129">
    <property type="entry name" value="Two pore calcium channel protein 1"/>
    <property type="match status" value="1"/>
</dbReference>
<dbReference type="GO" id="GO:0005524">
    <property type="term" value="F:ATP binding"/>
    <property type="evidence" value="ECO:0007669"/>
    <property type="project" value="UniProtKB-KW"/>
</dbReference>
<sequence>MGRKVTLATCCLNQWALDFEGNLTRILKMTSPRFRSTVFSKTGIEIAKQKGAKYRLGPELEIWPVMHHNVRYNCRVIFLNKKILLIRPKMLLANYGNNREFRWFSPWSRPRHVEEYFLPRMIQDVTGQTTVPFGDGVLSTKDTCIGSEICAELWNPRSPHVDMGLDGIEIFTNSSASYHELRKADYRVNLVKSATTKSGGIYLFANQKGCDGDRLYYDGCAMIAINGDVVARGAQFSLEDVEVVTATLDLEDVRSYRGERCHPHMEYEHKPFQRIKTDFSLSDCDDRCLPTHQPEEWIFHSPEEEISLGPACWLWDYLRRSGQAGFLLPLSGGVDSSSTACIVYSMCVQICQAVKDGNSQVLEDVQRVVSDSSYRPEDPRELCGRLFTTCYMASENSSEDTRNRAKDLASQIGSNHLNINIDMAVKGMLGIFSMVMGKWPQFRANGGSARENLALQNVQARIRMILAYLFAQLCLWAQGKPGGLLVLGSANVDESLTGYFTKYDCSSADINPIGGVSKMDLKCFLQYCVKRFQLTALVSILDAPPTAELEPLTDGKVVQTDEADMGMTYSELSVIGRLRKISKCGPYSMFCKLIHSWRETFSPSQAYLIGWDEFRMNKWLIGYIVVIAASVIDWMLSISMVCSESLRVRRLIRPFFLLQNSSLMKKTLKCIKRTLPEIASVILLLALHLCLFTMIGMLIFAKSDDPKKNGEWETYFKNLPKALSSLLVLLTTANNPDGTYLLMNLMTAIIYNQFRGYLLMSVQTSIIRRRLGIRAAFEVLCCPGRGHTSTQSEGHVERVAVNMFLQVMNRVHMKSYCRQAIIKAAQQFPDGFINGEAFQSLFNELDKDFMKEILNCIFILYYLIEMLLKIVAFGWKGYLSYRNNIFDGFLTVLLLAIQIAIFITYRIPYKEVDPITQRWMTLWEMVRLVNMLIVFRFLRIIPEIKLMAVVASTLVDLVKNLRAFAGILLVVYYVFAVLGIWLFQGAITAPSNMSLITNSTIENKTAGPFSMDCGTFEQLEYWPNNFDDFASSLILLYNIMVVNNWHVFTDAYTRYTTEWSLVYFVAWWLTSSVMWVNLFVALILENFTYKWDRSNALSVQDVERIAYQSTVQLIFSDGSTGSERGQLISCDPWQTLPNTCLPGAALSPGRSLFWPGRG</sequence>
<dbReference type="SUPFAM" id="SSF81324">
    <property type="entry name" value="Voltage-gated potassium channels"/>
    <property type="match status" value="2"/>
</dbReference>
<keyword evidence="10" id="KW-0109">Calcium transport</keyword>
<dbReference type="STRING" id="84645.A0A498MF69"/>
<evidence type="ECO:0000256" key="23">
    <source>
        <dbReference type="ARBA" id="ARBA00023303"/>
    </source>
</evidence>
<evidence type="ECO:0000256" key="14">
    <source>
        <dbReference type="ARBA" id="ARBA00022737"/>
    </source>
</evidence>
<dbReference type="GO" id="GO:0004359">
    <property type="term" value="F:glutaminase activity"/>
    <property type="evidence" value="ECO:0007669"/>
    <property type="project" value="InterPro"/>
</dbReference>
<evidence type="ECO:0000259" key="27">
    <source>
        <dbReference type="PROSITE" id="PS50263"/>
    </source>
</evidence>
<dbReference type="Gene3D" id="1.20.120.350">
    <property type="entry name" value="Voltage-gated potassium channels. Chain C"/>
    <property type="match status" value="1"/>
</dbReference>
<dbReference type="EMBL" id="QBIY01012740">
    <property type="protein sequence ID" value="RXN17636.1"/>
    <property type="molecule type" value="Genomic_DNA"/>
</dbReference>
<feature type="domain" description="CN hydrolase" evidence="27">
    <location>
        <begin position="5"/>
        <end position="250"/>
    </location>
</feature>
<reference evidence="28 29" key="1">
    <citation type="submission" date="2018-03" db="EMBL/GenBank/DDBJ databases">
        <title>Draft genome sequence of Rohu Carp (Labeo rohita).</title>
        <authorList>
            <person name="Das P."/>
            <person name="Kushwaha B."/>
            <person name="Joshi C.G."/>
            <person name="Kumar D."/>
            <person name="Nagpure N.S."/>
            <person name="Sahoo L."/>
            <person name="Das S.P."/>
            <person name="Bit A."/>
            <person name="Patnaik S."/>
            <person name="Meher P.K."/>
            <person name="Jayasankar P."/>
            <person name="Koringa P.G."/>
            <person name="Patel N.V."/>
            <person name="Hinsu A.T."/>
            <person name="Kumar R."/>
            <person name="Pandey M."/>
            <person name="Agarwal S."/>
            <person name="Srivastava S."/>
            <person name="Singh M."/>
            <person name="Iquebal M.A."/>
            <person name="Jaiswal S."/>
            <person name="Angadi U.B."/>
            <person name="Kumar N."/>
            <person name="Raza M."/>
            <person name="Shah T.M."/>
            <person name="Rai A."/>
            <person name="Jena J.K."/>
        </authorList>
    </citation>
    <scope>NUCLEOTIDE SEQUENCE [LARGE SCALE GENOMIC DNA]</scope>
    <source>
        <strain evidence="28">DASCIFA01</strain>
        <tissue evidence="28">Testis</tissue>
    </source>
</reference>
<dbReference type="Gene3D" id="1.10.287.70">
    <property type="match status" value="2"/>
</dbReference>
<evidence type="ECO:0000256" key="24">
    <source>
        <dbReference type="ARBA" id="ARBA00030681"/>
    </source>
</evidence>
<evidence type="ECO:0000256" key="10">
    <source>
        <dbReference type="ARBA" id="ARBA00022568"/>
    </source>
</evidence>
<dbReference type="UniPathway" id="UPA00253">
    <property type="reaction ID" value="UER00334"/>
</dbReference>
<keyword evidence="16" id="KW-0106">Calcium</keyword>
<feature type="transmembrane region" description="Helical" evidence="26">
    <location>
        <begin position="740"/>
        <end position="760"/>
    </location>
</feature>
<keyword evidence="21" id="KW-0406">Ion transport</keyword>
<keyword evidence="9" id="KW-0813">Transport</keyword>
<evidence type="ECO:0000256" key="22">
    <source>
        <dbReference type="ARBA" id="ARBA00023136"/>
    </source>
</evidence>
<dbReference type="Pfam" id="PF02540">
    <property type="entry name" value="NAD_synthase"/>
    <property type="match status" value="1"/>
</dbReference>
<dbReference type="InterPro" id="IPR005821">
    <property type="entry name" value="Ion_trans_dom"/>
</dbReference>
<comment type="subunit">
    <text evidence="5">Homohexamer.</text>
</comment>
<accession>A0A498MF69</accession>
<dbReference type="FunFam" id="3.40.50.620:FF:000036">
    <property type="entry name" value="Glutamine-dependent NAD(+) synthetase"/>
    <property type="match status" value="1"/>
</dbReference>
<organism evidence="28 29">
    <name type="scientific">Labeo rohita</name>
    <name type="common">Indian major carp</name>
    <name type="synonym">Cyprinus rohita</name>
    <dbReference type="NCBI Taxonomy" id="84645"/>
    <lineage>
        <taxon>Eukaryota</taxon>
        <taxon>Metazoa</taxon>
        <taxon>Chordata</taxon>
        <taxon>Craniata</taxon>
        <taxon>Vertebrata</taxon>
        <taxon>Euteleostomi</taxon>
        <taxon>Actinopterygii</taxon>
        <taxon>Neopterygii</taxon>
        <taxon>Teleostei</taxon>
        <taxon>Ostariophysi</taxon>
        <taxon>Cypriniformes</taxon>
        <taxon>Cyprinidae</taxon>
        <taxon>Labeoninae</taxon>
        <taxon>Labeonini</taxon>
        <taxon>Labeo</taxon>
    </lineage>
</organism>
<dbReference type="SUPFAM" id="SSF52402">
    <property type="entry name" value="Adenine nucleotide alpha hydrolases-like"/>
    <property type="match status" value="1"/>
</dbReference>